<proteinExistence type="predicted"/>
<name>A0A3G5AJL2_9VIRU</name>
<reference evidence="1" key="1">
    <citation type="submission" date="2018-10" db="EMBL/GenBank/DDBJ databases">
        <title>Hidden diversity of soil giant viruses.</title>
        <authorList>
            <person name="Schulz F."/>
            <person name="Alteio L."/>
            <person name="Goudeau D."/>
            <person name="Ryan E.M."/>
            <person name="Malmstrom R.R."/>
            <person name="Blanchard J."/>
            <person name="Woyke T."/>
        </authorList>
    </citation>
    <scope>NUCLEOTIDE SEQUENCE</scope>
    <source>
        <strain evidence="1">SMV1</strain>
    </source>
</reference>
<organism evidence="1">
    <name type="scientific">Solumvirus sp</name>
    <dbReference type="NCBI Taxonomy" id="2487773"/>
    <lineage>
        <taxon>Viruses</taxon>
        <taxon>Pithoviruses</taxon>
    </lineage>
</organism>
<protein>
    <submittedName>
        <fullName evidence="1">Uncharacterized protein</fullName>
    </submittedName>
</protein>
<gene>
    <name evidence="1" type="ORF">Solumvirus1_8</name>
</gene>
<accession>A0A3G5AJL2</accession>
<evidence type="ECO:0000313" key="1">
    <source>
        <dbReference type="EMBL" id="AYV86133.1"/>
    </source>
</evidence>
<dbReference type="EMBL" id="MK072498">
    <property type="protein sequence ID" value="AYV86133.1"/>
    <property type="molecule type" value="Genomic_DNA"/>
</dbReference>
<sequence>MSSESTVLAVSSEEKTSQVTTIALEKLVEFLPKISSDHKKNVVITKLLAEPSIIAVTAYRKLLYASEVKGVEDHYDNIEDLIKIYRYDYGLATDTKEKCVTQINRLLSLIDNSRNLKESENGDCKACLNAMLQLFNKPPDQLTKIDFSPIIKGVTILNVHFPRESDIITDIIDFMEYEWSEDNDEEDILDIIASNQEANDIVNKAIGL</sequence>